<reference evidence="10 11" key="1">
    <citation type="journal article" date="2010" name="Plant Cell">
        <title>The Chlorella variabilis NC64A genome reveals adaptation to photosymbiosis, coevolution with viruses, and cryptic sex.</title>
        <authorList>
            <person name="Blanc G."/>
            <person name="Duncan G."/>
            <person name="Agarkova I."/>
            <person name="Borodovsky M."/>
            <person name="Gurnon J."/>
            <person name="Kuo A."/>
            <person name="Lindquist E."/>
            <person name="Lucas S."/>
            <person name="Pangilinan J."/>
            <person name="Polle J."/>
            <person name="Salamov A."/>
            <person name="Terry A."/>
            <person name="Yamada T."/>
            <person name="Dunigan D.D."/>
            <person name="Grigoriev I.V."/>
            <person name="Claverie J.M."/>
            <person name="Van Etten J.L."/>
        </authorList>
    </citation>
    <scope>NUCLEOTIDE SEQUENCE [LARGE SCALE GENOMIC DNA]</scope>
    <source>
        <strain evidence="10 11">NC64A</strain>
    </source>
</reference>
<evidence type="ECO:0000313" key="11">
    <source>
        <dbReference type="Proteomes" id="UP000008141"/>
    </source>
</evidence>
<dbReference type="GeneID" id="17350748"/>
<proteinExistence type="inferred from homology"/>
<dbReference type="OrthoDB" id="1077582at2759"/>
<feature type="domain" description="Wax synthase" evidence="9">
    <location>
        <begin position="183"/>
        <end position="286"/>
    </location>
</feature>
<feature type="transmembrane region" description="Helical" evidence="8">
    <location>
        <begin position="158"/>
        <end position="176"/>
    </location>
</feature>
<sequence>MPDWDPATYCERLASLLAGCLLCASWLFSVHVRSRPGLSRLAAALPVVAFNCGAPLLFRRVASSAGAGTAEDSEIVTIVLAWAANRGPLAADQWNMAPFAAIQLAPISPMEGAEARAHGRGGRQSEHAGGAGSMAAAFVAKAALTVVGLGLVRLQPPQLVLEFLYTIGLYAILSFAMDGMQVSPHFDSPWSSTSLADFWSRRWDLAAGNTLRQLVYEPVLEGRLVRTAAPPLRATRGAAASAAKRHRRRRLVGSASCFLVSAAMHELQFWYMTGRHSGGLMLAFFLAQVPLLSGERQLGGVLRRRGLQPPAPVRAAATLGTLLLLSHWTFWLACNRHGVTAASLASVKGSVAAGRQLAAAWLAWLGAR</sequence>
<dbReference type="InterPro" id="IPR044851">
    <property type="entry name" value="Wax_synthase"/>
</dbReference>
<keyword evidence="11" id="KW-1185">Reference proteome</keyword>
<gene>
    <name evidence="10" type="ORF">CHLNCDRAFT_141263</name>
</gene>
<dbReference type="OMA" id="HEALIYY"/>
<keyword evidence="4" id="KW-0808">Transferase</keyword>
<accession>E1ZSH0</accession>
<dbReference type="KEGG" id="cvr:CHLNCDRAFT_141263"/>
<keyword evidence="6 8" id="KW-1133">Transmembrane helix</keyword>
<dbReference type="PANTHER" id="PTHR31595:SF57">
    <property type="entry name" value="OS04G0481900 PROTEIN"/>
    <property type="match status" value="1"/>
</dbReference>
<dbReference type="InParanoid" id="E1ZSH0"/>
<evidence type="ECO:0000256" key="3">
    <source>
        <dbReference type="ARBA" id="ARBA00007282"/>
    </source>
</evidence>
<dbReference type="AlphaFoldDB" id="E1ZSH0"/>
<comment type="pathway">
    <text evidence="2">Secondary metabolite biosynthesis.</text>
</comment>
<evidence type="ECO:0000259" key="9">
    <source>
        <dbReference type="Pfam" id="PF13813"/>
    </source>
</evidence>
<dbReference type="InterPro" id="IPR032805">
    <property type="entry name" value="Wax_synthase_dom"/>
</dbReference>
<dbReference type="GO" id="GO:0016020">
    <property type="term" value="C:membrane"/>
    <property type="evidence" value="ECO:0007669"/>
    <property type="project" value="UniProtKB-SubCell"/>
</dbReference>
<keyword evidence="7 8" id="KW-0472">Membrane</keyword>
<evidence type="ECO:0000313" key="10">
    <source>
        <dbReference type="EMBL" id="EFN51243.1"/>
    </source>
</evidence>
<evidence type="ECO:0000256" key="1">
    <source>
        <dbReference type="ARBA" id="ARBA00004141"/>
    </source>
</evidence>
<dbReference type="GO" id="GO:0008374">
    <property type="term" value="F:O-acyltransferase activity"/>
    <property type="evidence" value="ECO:0007669"/>
    <property type="project" value="InterPro"/>
</dbReference>
<organism evidence="11">
    <name type="scientific">Chlorella variabilis</name>
    <name type="common">Green alga</name>
    <dbReference type="NCBI Taxonomy" id="554065"/>
    <lineage>
        <taxon>Eukaryota</taxon>
        <taxon>Viridiplantae</taxon>
        <taxon>Chlorophyta</taxon>
        <taxon>core chlorophytes</taxon>
        <taxon>Trebouxiophyceae</taxon>
        <taxon>Chlorellales</taxon>
        <taxon>Chlorellaceae</taxon>
        <taxon>Chlorella clade</taxon>
        <taxon>Chlorella</taxon>
    </lineage>
</organism>
<dbReference type="eggNOG" id="ENOG502QSCR">
    <property type="taxonomic scope" value="Eukaryota"/>
</dbReference>
<feature type="transmembrane region" description="Helical" evidence="8">
    <location>
        <begin position="130"/>
        <end position="152"/>
    </location>
</feature>
<dbReference type="Proteomes" id="UP000008141">
    <property type="component" value="Unassembled WGS sequence"/>
</dbReference>
<evidence type="ECO:0000256" key="4">
    <source>
        <dbReference type="ARBA" id="ARBA00022679"/>
    </source>
</evidence>
<dbReference type="STRING" id="554065.E1ZSH0"/>
<feature type="transmembrane region" description="Helical" evidence="8">
    <location>
        <begin position="12"/>
        <end position="30"/>
    </location>
</feature>
<dbReference type="GO" id="GO:0006629">
    <property type="term" value="P:lipid metabolic process"/>
    <property type="evidence" value="ECO:0007669"/>
    <property type="project" value="InterPro"/>
</dbReference>
<name>E1ZSH0_CHLVA</name>
<dbReference type="PANTHER" id="PTHR31595">
    <property type="entry name" value="LONG-CHAIN-ALCOHOL O-FATTY-ACYLTRANSFERASE 3-RELATED"/>
    <property type="match status" value="1"/>
</dbReference>
<evidence type="ECO:0000256" key="8">
    <source>
        <dbReference type="SAM" id="Phobius"/>
    </source>
</evidence>
<dbReference type="RefSeq" id="XP_005843345.1">
    <property type="nucleotide sequence ID" value="XM_005843283.1"/>
</dbReference>
<evidence type="ECO:0000256" key="7">
    <source>
        <dbReference type="ARBA" id="ARBA00023136"/>
    </source>
</evidence>
<evidence type="ECO:0000256" key="6">
    <source>
        <dbReference type="ARBA" id="ARBA00022989"/>
    </source>
</evidence>
<comment type="subcellular location">
    <subcellularLocation>
        <location evidence="1">Membrane</location>
        <topology evidence="1">Multi-pass membrane protein</topology>
    </subcellularLocation>
</comment>
<comment type="similarity">
    <text evidence="3">Belongs to the wax synthase family.</text>
</comment>
<evidence type="ECO:0000256" key="5">
    <source>
        <dbReference type="ARBA" id="ARBA00022692"/>
    </source>
</evidence>
<dbReference type="Pfam" id="PF13813">
    <property type="entry name" value="MBOAT_2"/>
    <property type="match status" value="1"/>
</dbReference>
<keyword evidence="5 8" id="KW-0812">Transmembrane</keyword>
<evidence type="ECO:0000256" key="2">
    <source>
        <dbReference type="ARBA" id="ARBA00005179"/>
    </source>
</evidence>
<protein>
    <recommendedName>
        <fullName evidence="9">Wax synthase domain-containing protein</fullName>
    </recommendedName>
</protein>
<dbReference type="EMBL" id="GL433866">
    <property type="protein sequence ID" value="EFN51243.1"/>
    <property type="molecule type" value="Genomic_DNA"/>
</dbReference>